<organism evidence="2 3">
    <name type="scientific">Colwellia chukchiensis</name>
    <dbReference type="NCBI Taxonomy" id="641665"/>
    <lineage>
        <taxon>Bacteria</taxon>
        <taxon>Pseudomonadati</taxon>
        <taxon>Pseudomonadota</taxon>
        <taxon>Gammaproteobacteria</taxon>
        <taxon>Alteromonadales</taxon>
        <taxon>Colwelliaceae</taxon>
        <taxon>Colwellia</taxon>
    </lineage>
</organism>
<keyword evidence="3" id="KW-1185">Reference proteome</keyword>
<dbReference type="InterPro" id="IPR036249">
    <property type="entry name" value="Thioredoxin-like_sf"/>
</dbReference>
<name>A0A1H7UG35_9GAMM</name>
<dbReference type="InterPro" id="IPR001853">
    <property type="entry name" value="DSBA-like_thioredoxin_dom"/>
</dbReference>
<dbReference type="PANTHER" id="PTHR13887">
    <property type="entry name" value="GLUTATHIONE S-TRANSFERASE KAPPA"/>
    <property type="match status" value="1"/>
</dbReference>
<dbReference type="SUPFAM" id="SSF52833">
    <property type="entry name" value="Thioredoxin-like"/>
    <property type="match status" value="1"/>
</dbReference>
<protein>
    <submittedName>
        <fullName evidence="2">Predicted dithiol-disulfide isomerase, DsbA family</fullName>
    </submittedName>
</protein>
<dbReference type="PANTHER" id="PTHR13887:SF41">
    <property type="entry name" value="THIOREDOXIN SUPERFAMILY PROTEIN"/>
    <property type="match status" value="1"/>
</dbReference>
<keyword evidence="2" id="KW-0413">Isomerase</keyword>
<accession>A0A1H7UG35</accession>
<dbReference type="EMBL" id="FOBI01000041">
    <property type="protein sequence ID" value="SEL95628.1"/>
    <property type="molecule type" value="Genomic_DNA"/>
</dbReference>
<evidence type="ECO:0000313" key="3">
    <source>
        <dbReference type="Proteomes" id="UP000199297"/>
    </source>
</evidence>
<evidence type="ECO:0000259" key="1">
    <source>
        <dbReference type="Pfam" id="PF01323"/>
    </source>
</evidence>
<dbReference type="GO" id="GO:0016491">
    <property type="term" value="F:oxidoreductase activity"/>
    <property type="evidence" value="ECO:0007669"/>
    <property type="project" value="InterPro"/>
</dbReference>
<gene>
    <name evidence="2" type="ORF">SAMN05216262_1417</name>
</gene>
<reference evidence="3" key="1">
    <citation type="submission" date="2016-10" db="EMBL/GenBank/DDBJ databases">
        <authorList>
            <person name="Varghese N."/>
            <person name="Submissions S."/>
        </authorList>
    </citation>
    <scope>NUCLEOTIDE SEQUENCE [LARGE SCALE GENOMIC DNA]</scope>
    <source>
        <strain evidence="3">CGMCC 1.9127</strain>
    </source>
</reference>
<dbReference type="CDD" id="cd03024">
    <property type="entry name" value="DsbA_FrnE"/>
    <property type="match status" value="1"/>
</dbReference>
<dbReference type="GO" id="GO:0016853">
    <property type="term" value="F:isomerase activity"/>
    <property type="evidence" value="ECO:0007669"/>
    <property type="project" value="UniProtKB-KW"/>
</dbReference>
<dbReference type="STRING" id="641665.GCA_002104455_02560"/>
<feature type="domain" description="DSBA-like thioredoxin" evidence="1">
    <location>
        <begin position="9"/>
        <end position="209"/>
    </location>
</feature>
<dbReference type="Pfam" id="PF01323">
    <property type="entry name" value="DSBA"/>
    <property type="match status" value="1"/>
</dbReference>
<proteinExistence type="predicted"/>
<dbReference type="Proteomes" id="UP000199297">
    <property type="component" value="Unassembled WGS sequence"/>
</dbReference>
<sequence length="217" mass="25016">MMSKTQINIDIVSDVVCPWCVIGYGRLKTVLANFDTKFDVNIVWHPFELNPSMPKEGENLRQHLSKKYGTTIEGSIRARAMLTEEGKKVGFTFNYFDEMKMLNTHQCHQLLHWAKESDLQNQLAEALFEHFFGNRGTFTEPELIHIVEKVGLNSLQAQSVLANNSYSEEVKLIEEHWHQRGIHGVPLFIFNGEQALSGAQEIATFERVLNQYLNRDY</sequence>
<dbReference type="AlphaFoldDB" id="A0A1H7UG35"/>
<evidence type="ECO:0000313" key="2">
    <source>
        <dbReference type="EMBL" id="SEL95628.1"/>
    </source>
</evidence>
<dbReference type="Gene3D" id="3.40.30.10">
    <property type="entry name" value="Glutaredoxin"/>
    <property type="match status" value="1"/>
</dbReference>